<evidence type="ECO:0000256" key="10">
    <source>
        <dbReference type="ARBA" id="ARBA00032873"/>
    </source>
</evidence>
<evidence type="ECO:0000256" key="4">
    <source>
        <dbReference type="ARBA" id="ARBA00015100"/>
    </source>
</evidence>
<dbReference type="SFLD" id="SFLDS00005">
    <property type="entry name" value="Isoprenoid_Synthase_Type_I"/>
    <property type="match status" value="1"/>
</dbReference>
<dbReference type="GO" id="GO:0046872">
    <property type="term" value="F:metal ion binding"/>
    <property type="evidence" value="ECO:0007669"/>
    <property type="project" value="UniProtKB-KW"/>
</dbReference>
<dbReference type="Gene3D" id="1.10.600.10">
    <property type="entry name" value="Farnesyl Diphosphate Synthase"/>
    <property type="match status" value="1"/>
</dbReference>
<dbReference type="PANTHER" id="PTHR43281:SF1">
    <property type="entry name" value="FARNESYL DIPHOSPHATE SYNTHASE"/>
    <property type="match status" value="1"/>
</dbReference>
<protein>
    <recommendedName>
        <fullName evidence="4">Farnesyl diphosphate synthase</fullName>
        <ecNumber evidence="3">2.5.1.10</ecNumber>
    </recommendedName>
    <alternativeName>
        <fullName evidence="10">(2E,6E)-farnesyl diphosphate synthase</fullName>
    </alternativeName>
    <alternativeName>
        <fullName evidence="9">Geranyltranstransferase</fullName>
    </alternativeName>
</protein>
<sequence>MTELEKFINKWRPKVDQQLEQDLNQATLDEDLNAMMKYAVLNGGKRLRPLLTLAVVQSFGRTITADILKAASAVEWIHSYSLVHDDLPAMDNDTMRRGKPSVHALFGEANGILVGDALLTGAFAILSDSRSNEDVQTRLDLIQALSALAGGYGMVYGQVNDMRNHNNTDDNNADIGVDWLLSAVHRPKTAALLTYASEAGAMLAQQRSVQTHLRQFGDSFGVAYQIQDDIDDTAQASDTEVGTLPHIIGIEASRAQRDDYLQRAQQALQQIETDVATFDPALLNDFLNLIGD</sequence>
<evidence type="ECO:0000256" key="7">
    <source>
        <dbReference type="ARBA" id="ARBA00022842"/>
    </source>
</evidence>
<evidence type="ECO:0000256" key="1">
    <source>
        <dbReference type="ARBA" id="ARBA00001946"/>
    </source>
</evidence>
<keyword evidence="5 12" id="KW-0808">Transferase</keyword>
<dbReference type="EMBL" id="PUFI01000015">
    <property type="protein sequence ID" value="TDG67684.1"/>
    <property type="molecule type" value="Genomic_DNA"/>
</dbReference>
<evidence type="ECO:0000256" key="5">
    <source>
        <dbReference type="ARBA" id="ARBA00022679"/>
    </source>
</evidence>
<keyword evidence="14" id="KW-1185">Reference proteome</keyword>
<evidence type="ECO:0000313" key="14">
    <source>
        <dbReference type="Proteomes" id="UP000295681"/>
    </source>
</evidence>
<dbReference type="CDD" id="cd00685">
    <property type="entry name" value="Trans_IPPS_HT"/>
    <property type="match status" value="1"/>
</dbReference>
<evidence type="ECO:0000256" key="12">
    <source>
        <dbReference type="RuleBase" id="RU004466"/>
    </source>
</evidence>
<evidence type="ECO:0000256" key="6">
    <source>
        <dbReference type="ARBA" id="ARBA00022723"/>
    </source>
</evidence>
<dbReference type="Proteomes" id="UP000295681">
    <property type="component" value="Unassembled WGS sequence"/>
</dbReference>
<dbReference type="PANTHER" id="PTHR43281">
    <property type="entry name" value="FARNESYL DIPHOSPHATE SYNTHASE"/>
    <property type="match status" value="1"/>
</dbReference>
<comment type="cofactor">
    <cofactor evidence="1">
        <name>Mg(2+)</name>
        <dbReference type="ChEBI" id="CHEBI:18420"/>
    </cofactor>
</comment>
<dbReference type="SUPFAM" id="SSF48576">
    <property type="entry name" value="Terpenoid synthases"/>
    <property type="match status" value="1"/>
</dbReference>
<keyword evidence="8" id="KW-0414">Isoprene biosynthesis</keyword>
<dbReference type="InterPro" id="IPR033749">
    <property type="entry name" value="Polyprenyl_synt_CS"/>
</dbReference>
<dbReference type="AlphaFoldDB" id="A0A4R5N788"/>
<organism evidence="13 14">
    <name type="scientific">Leuconostoc fallax</name>
    <dbReference type="NCBI Taxonomy" id="1251"/>
    <lineage>
        <taxon>Bacteria</taxon>
        <taxon>Bacillati</taxon>
        <taxon>Bacillota</taxon>
        <taxon>Bacilli</taxon>
        <taxon>Lactobacillales</taxon>
        <taxon>Lactobacillaceae</taxon>
        <taxon>Leuconostoc</taxon>
    </lineage>
</organism>
<keyword evidence="7" id="KW-0460">Magnesium</keyword>
<dbReference type="RefSeq" id="WP_010008565.1">
    <property type="nucleotide sequence ID" value="NZ_JAGYGP010000001.1"/>
</dbReference>
<comment type="caution">
    <text evidence="13">The sequence shown here is derived from an EMBL/GenBank/DDBJ whole genome shotgun (WGS) entry which is preliminary data.</text>
</comment>
<dbReference type="InterPro" id="IPR008949">
    <property type="entry name" value="Isoprenoid_synthase_dom_sf"/>
</dbReference>
<evidence type="ECO:0000256" key="11">
    <source>
        <dbReference type="ARBA" id="ARBA00049399"/>
    </source>
</evidence>
<keyword evidence="6" id="KW-0479">Metal-binding</keyword>
<dbReference type="PROSITE" id="PS00723">
    <property type="entry name" value="POLYPRENYL_SYNTHASE_1"/>
    <property type="match status" value="1"/>
</dbReference>
<accession>A0A4R5N788</accession>
<dbReference type="GO" id="GO:0004337">
    <property type="term" value="F:(2E,6E)-farnesyl diphosphate synthase activity"/>
    <property type="evidence" value="ECO:0007669"/>
    <property type="project" value="UniProtKB-EC"/>
</dbReference>
<dbReference type="FunFam" id="1.10.600.10:FF:000001">
    <property type="entry name" value="Geranylgeranyl diphosphate synthase"/>
    <property type="match status" value="1"/>
</dbReference>
<dbReference type="SFLD" id="SFLDG01017">
    <property type="entry name" value="Polyprenyl_Transferase_Like"/>
    <property type="match status" value="1"/>
</dbReference>
<name>A0A4R5N788_9LACO</name>
<proteinExistence type="inferred from homology"/>
<evidence type="ECO:0000256" key="3">
    <source>
        <dbReference type="ARBA" id="ARBA00012439"/>
    </source>
</evidence>
<evidence type="ECO:0000256" key="2">
    <source>
        <dbReference type="ARBA" id="ARBA00006706"/>
    </source>
</evidence>
<evidence type="ECO:0000313" key="13">
    <source>
        <dbReference type="EMBL" id="TDG67684.1"/>
    </source>
</evidence>
<gene>
    <name evidence="13" type="ORF">C5L23_001483</name>
</gene>
<dbReference type="GO" id="GO:0016114">
    <property type="term" value="P:terpenoid biosynthetic process"/>
    <property type="evidence" value="ECO:0007669"/>
    <property type="project" value="UniProtKB-ARBA"/>
</dbReference>
<dbReference type="EC" id="2.5.1.10" evidence="3"/>
<comment type="similarity">
    <text evidence="2 12">Belongs to the FPP/GGPP synthase family.</text>
</comment>
<dbReference type="Pfam" id="PF00348">
    <property type="entry name" value="polyprenyl_synt"/>
    <property type="match status" value="1"/>
</dbReference>
<dbReference type="STRING" id="907931.GCA_000165675_00096"/>
<dbReference type="InterPro" id="IPR000092">
    <property type="entry name" value="Polyprenyl_synt"/>
</dbReference>
<dbReference type="PROSITE" id="PS00444">
    <property type="entry name" value="POLYPRENYL_SYNTHASE_2"/>
    <property type="match status" value="1"/>
</dbReference>
<reference evidence="13 14" key="1">
    <citation type="journal article" date="2019" name="Appl. Microbiol. Biotechnol.">
        <title>Uncovering carbohydrate metabolism through a genotype-phenotype association study of 56 lactic acid bacteria genomes.</title>
        <authorList>
            <person name="Buron-Moles G."/>
            <person name="Chailyan A."/>
            <person name="Dolejs I."/>
            <person name="Forster J."/>
            <person name="Miks M.H."/>
        </authorList>
    </citation>
    <scope>NUCLEOTIDE SEQUENCE [LARGE SCALE GENOMIC DNA]</scope>
    <source>
        <strain evidence="13 14">ATCC 700006</strain>
    </source>
</reference>
<evidence type="ECO:0000256" key="8">
    <source>
        <dbReference type="ARBA" id="ARBA00023229"/>
    </source>
</evidence>
<evidence type="ECO:0000256" key="9">
    <source>
        <dbReference type="ARBA" id="ARBA00032380"/>
    </source>
</evidence>
<comment type="catalytic activity">
    <reaction evidence="11">
        <text>isopentenyl diphosphate + (2E)-geranyl diphosphate = (2E,6E)-farnesyl diphosphate + diphosphate</text>
        <dbReference type="Rhea" id="RHEA:19361"/>
        <dbReference type="ChEBI" id="CHEBI:33019"/>
        <dbReference type="ChEBI" id="CHEBI:58057"/>
        <dbReference type="ChEBI" id="CHEBI:128769"/>
        <dbReference type="ChEBI" id="CHEBI:175763"/>
        <dbReference type="EC" id="2.5.1.10"/>
    </reaction>
</comment>